<dbReference type="GO" id="GO:0005179">
    <property type="term" value="F:hormone activity"/>
    <property type="evidence" value="ECO:0007669"/>
    <property type="project" value="InterPro"/>
</dbReference>
<comment type="subcellular location">
    <subcellularLocation>
        <location evidence="1">Secreted</location>
    </subcellularLocation>
</comment>
<reference evidence="6" key="1">
    <citation type="submission" date="2019-08" db="EMBL/GenBank/DDBJ databases">
        <title>The improved chromosome-level genome for the pearl oyster Pinctada fucata martensii using PacBio sequencing and Hi-C.</title>
        <authorList>
            <person name="Zheng Z."/>
        </authorList>
    </citation>
    <scope>NUCLEOTIDE SEQUENCE</scope>
    <source>
        <strain evidence="6">ZZ-2019</strain>
        <tissue evidence="6">Adductor muscle</tissue>
    </source>
</reference>
<proteinExistence type="inferred from homology"/>
<dbReference type="CDD" id="cd00126">
    <property type="entry name" value="PAH"/>
    <property type="match status" value="1"/>
</dbReference>
<feature type="chain" id="PRO_5041690598" description="Neuropeptide Y" evidence="5">
    <location>
        <begin position="23"/>
        <end position="60"/>
    </location>
</feature>
<evidence type="ECO:0000313" key="7">
    <source>
        <dbReference type="Proteomes" id="UP001186944"/>
    </source>
</evidence>
<dbReference type="AlphaFoldDB" id="A0AA88YIQ0"/>
<comment type="caution">
    <text evidence="6">The sequence shown here is derived from an EMBL/GenBank/DDBJ whole genome shotgun (WGS) entry which is preliminary data.</text>
</comment>
<evidence type="ECO:0000313" key="6">
    <source>
        <dbReference type="EMBL" id="KAK3105664.1"/>
    </source>
</evidence>
<evidence type="ECO:0000256" key="2">
    <source>
        <dbReference type="ARBA" id="ARBA00010022"/>
    </source>
</evidence>
<sequence length="60" mass="6880">MNRLTIVAILLTTLLVISEVTSHEAMLVPPRRPSKFDSPAQLRRYLQALNEYYAIVGRPR</sequence>
<dbReference type="GO" id="GO:0005576">
    <property type="term" value="C:extracellular region"/>
    <property type="evidence" value="ECO:0007669"/>
    <property type="project" value="UniProtKB-SubCell"/>
</dbReference>
<keyword evidence="3" id="KW-0964">Secreted</keyword>
<dbReference type="Pfam" id="PF00159">
    <property type="entry name" value="Hormone_3"/>
    <property type="match status" value="1"/>
</dbReference>
<evidence type="ECO:0008006" key="8">
    <source>
        <dbReference type="Google" id="ProtNLM"/>
    </source>
</evidence>
<protein>
    <recommendedName>
        <fullName evidence="8">Neuropeptide Y</fullName>
    </recommendedName>
</protein>
<evidence type="ECO:0000256" key="3">
    <source>
        <dbReference type="ARBA" id="ARBA00022525"/>
    </source>
</evidence>
<dbReference type="InterPro" id="IPR001955">
    <property type="entry name" value="Pancreatic_hormone-like"/>
</dbReference>
<comment type="similarity">
    <text evidence="2 4">Belongs to the NPY family.</text>
</comment>
<keyword evidence="5" id="KW-0732">Signal</keyword>
<dbReference type="PROSITE" id="PS50276">
    <property type="entry name" value="PANCREATIC_HORMONE_2"/>
    <property type="match status" value="1"/>
</dbReference>
<evidence type="ECO:0000256" key="5">
    <source>
        <dbReference type="SAM" id="SignalP"/>
    </source>
</evidence>
<dbReference type="SMART" id="SM00309">
    <property type="entry name" value="PAH"/>
    <property type="match status" value="1"/>
</dbReference>
<organism evidence="6 7">
    <name type="scientific">Pinctada imbricata</name>
    <name type="common">Atlantic pearl-oyster</name>
    <name type="synonym">Pinctada martensii</name>
    <dbReference type="NCBI Taxonomy" id="66713"/>
    <lineage>
        <taxon>Eukaryota</taxon>
        <taxon>Metazoa</taxon>
        <taxon>Spiralia</taxon>
        <taxon>Lophotrochozoa</taxon>
        <taxon>Mollusca</taxon>
        <taxon>Bivalvia</taxon>
        <taxon>Autobranchia</taxon>
        <taxon>Pteriomorphia</taxon>
        <taxon>Pterioida</taxon>
        <taxon>Pterioidea</taxon>
        <taxon>Pteriidae</taxon>
        <taxon>Pinctada</taxon>
    </lineage>
</organism>
<keyword evidence="7" id="KW-1185">Reference proteome</keyword>
<evidence type="ECO:0000256" key="4">
    <source>
        <dbReference type="RuleBase" id="RU000656"/>
    </source>
</evidence>
<dbReference type="EMBL" id="VSWD01000003">
    <property type="protein sequence ID" value="KAK3105664.1"/>
    <property type="molecule type" value="Genomic_DNA"/>
</dbReference>
<dbReference type="Proteomes" id="UP001186944">
    <property type="component" value="Unassembled WGS sequence"/>
</dbReference>
<gene>
    <name evidence="6" type="ORF">FSP39_002954</name>
</gene>
<accession>A0AA88YIQ0</accession>
<feature type="signal peptide" evidence="5">
    <location>
        <begin position="1"/>
        <end position="22"/>
    </location>
</feature>
<name>A0AA88YIQ0_PINIB</name>
<evidence type="ECO:0000256" key="1">
    <source>
        <dbReference type="ARBA" id="ARBA00004613"/>
    </source>
</evidence>